<dbReference type="InterPro" id="IPR000056">
    <property type="entry name" value="Ribul_P_3_epim-like"/>
</dbReference>
<dbReference type="Pfam" id="PF00834">
    <property type="entry name" value="Ribul_P_3_epim"/>
    <property type="match status" value="1"/>
</dbReference>
<organism evidence="3 4">
    <name type="scientific">Candidatus Kaiserbacteria bacterium GW2011_GWC2_52_8b</name>
    <dbReference type="NCBI Taxonomy" id="1618676"/>
    <lineage>
        <taxon>Bacteria</taxon>
        <taxon>Candidatus Kaiseribacteriota</taxon>
    </lineage>
</organism>
<dbReference type="SUPFAM" id="SSF51366">
    <property type="entry name" value="Ribulose-phoshate binding barrel"/>
    <property type="match status" value="1"/>
</dbReference>
<dbReference type="GO" id="GO:0016857">
    <property type="term" value="F:racemase and epimerase activity, acting on carbohydrates and derivatives"/>
    <property type="evidence" value="ECO:0007669"/>
    <property type="project" value="InterPro"/>
</dbReference>
<evidence type="ECO:0000256" key="2">
    <source>
        <dbReference type="ARBA" id="ARBA00023235"/>
    </source>
</evidence>
<dbReference type="Gene3D" id="3.20.20.70">
    <property type="entry name" value="Aldolase class I"/>
    <property type="match status" value="1"/>
</dbReference>
<keyword evidence="1" id="KW-0479">Metal-binding</keyword>
<dbReference type="AlphaFoldDB" id="A0A0G1XIZ9"/>
<name>A0A0G1XIZ9_9BACT</name>
<evidence type="ECO:0000313" key="4">
    <source>
        <dbReference type="Proteomes" id="UP000034445"/>
    </source>
</evidence>
<dbReference type="PANTHER" id="PTHR11749">
    <property type="entry name" value="RIBULOSE-5-PHOSPHATE-3-EPIMERASE"/>
    <property type="match status" value="1"/>
</dbReference>
<keyword evidence="2" id="KW-0413">Isomerase</keyword>
<reference evidence="3 4" key="1">
    <citation type="journal article" date="2015" name="Nature">
        <title>rRNA introns, odd ribosomes, and small enigmatic genomes across a large radiation of phyla.</title>
        <authorList>
            <person name="Brown C.T."/>
            <person name="Hug L.A."/>
            <person name="Thomas B.C."/>
            <person name="Sharon I."/>
            <person name="Castelle C.J."/>
            <person name="Singh A."/>
            <person name="Wilkins M.J."/>
            <person name="Williams K.H."/>
            <person name="Banfield J.F."/>
        </authorList>
    </citation>
    <scope>NUCLEOTIDE SEQUENCE [LARGE SCALE GENOMIC DNA]</scope>
</reference>
<proteinExistence type="predicted"/>
<sequence length="230" mass="24764">MADIRTVEIIPTCVPTNPRELAMSVQKIRAFSHTIHLDIDDGIFTPAMTWPYTAAGNFSDVTLQPFAGMDVHVHLMVKEPRDIGIAFSRAGAASVFGHIESFNSSREAEKVIEAWRKSGALEVGLAILLDTPLNVLDPVMGACDFIHIMTIATIGTQGIPYDPRGIERVRELHAKHPNIILSVDGGESEVNIPDIVRAGASRFAVGSAIMKDPDPAVAYARIASAAKAVI</sequence>
<protein>
    <submittedName>
        <fullName evidence="3">Ribulose-phosphate 3-epimerase</fullName>
    </submittedName>
</protein>
<gene>
    <name evidence="3" type="ORF">UY74_C0028G0004</name>
</gene>
<dbReference type="InterPro" id="IPR013785">
    <property type="entry name" value="Aldolase_TIM"/>
</dbReference>
<dbReference type="GO" id="GO:0046872">
    <property type="term" value="F:metal ion binding"/>
    <property type="evidence" value="ECO:0007669"/>
    <property type="project" value="UniProtKB-KW"/>
</dbReference>
<dbReference type="Proteomes" id="UP000034445">
    <property type="component" value="Unassembled WGS sequence"/>
</dbReference>
<dbReference type="EMBL" id="LCRF01000028">
    <property type="protein sequence ID" value="KKW30936.1"/>
    <property type="molecule type" value="Genomic_DNA"/>
</dbReference>
<evidence type="ECO:0000256" key="1">
    <source>
        <dbReference type="ARBA" id="ARBA00022723"/>
    </source>
</evidence>
<comment type="caution">
    <text evidence="3">The sequence shown here is derived from an EMBL/GenBank/DDBJ whole genome shotgun (WGS) entry which is preliminary data.</text>
</comment>
<evidence type="ECO:0000313" key="3">
    <source>
        <dbReference type="EMBL" id="KKW30936.1"/>
    </source>
</evidence>
<accession>A0A0G1XIZ9</accession>
<dbReference type="InterPro" id="IPR011060">
    <property type="entry name" value="RibuloseP-bd_barrel"/>
</dbReference>
<dbReference type="GO" id="GO:0005975">
    <property type="term" value="P:carbohydrate metabolic process"/>
    <property type="evidence" value="ECO:0007669"/>
    <property type="project" value="InterPro"/>
</dbReference>